<dbReference type="Proteomes" id="UP001634007">
    <property type="component" value="Unassembled WGS sequence"/>
</dbReference>
<name>A0ABD3LWS5_EUCGL</name>
<accession>A0ABD3LWS5</accession>
<keyword evidence="2" id="KW-1185">Reference proteome</keyword>
<protein>
    <submittedName>
        <fullName evidence="1">Uncharacterized protein</fullName>
    </submittedName>
</protein>
<evidence type="ECO:0000313" key="2">
    <source>
        <dbReference type="Proteomes" id="UP001634007"/>
    </source>
</evidence>
<proteinExistence type="predicted"/>
<dbReference type="EMBL" id="JBJKBG010000001">
    <property type="protein sequence ID" value="KAL3754417.1"/>
    <property type="molecule type" value="Genomic_DNA"/>
</dbReference>
<comment type="caution">
    <text evidence="1">The sequence shown here is derived from an EMBL/GenBank/DDBJ whole genome shotgun (WGS) entry which is preliminary data.</text>
</comment>
<reference evidence="1 2" key="1">
    <citation type="submission" date="2024-11" db="EMBL/GenBank/DDBJ databases">
        <title>Chromosome-level genome assembly of Eucalyptus globulus Labill. provides insights into its genome evolution.</title>
        <authorList>
            <person name="Li X."/>
        </authorList>
    </citation>
    <scope>NUCLEOTIDE SEQUENCE [LARGE SCALE GENOMIC DNA]</scope>
    <source>
        <strain evidence="1">CL2024</strain>
        <tissue evidence="1">Fresh tender leaves</tissue>
    </source>
</reference>
<organism evidence="1 2">
    <name type="scientific">Eucalyptus globulus</name>
    <name type="common">Tasmanian blue gum</name>
    <dbReference type="NCBI Taxonomy" id="34317"/>
    <lineage>
        <taxon>Eukaryota</taxon>
        <taxon>Viridiplantae</taxon>
        <taxon>Streptophyta</taxon>
        <taxon>Embryophyta</taxon>
        <taxon>Tracheophyta</taxon>
        <taxon>Spermatophyta</taxon>
        <taxon>Magnoliopsida</taxon>
        <taxon>eudicotyledons</taxon>
        <taxon>Gunneridae</taxon>
        <taxon>Pentapetalae</taxon>
        <taxon>rosids</taxon>
        <taxon>malvids</taxon>
        <taxon>Myrtales</taxon>
        <taxon>Myrtaceae</taxon>
        <taxon>Myrtoideae</taxon>
        <taxon>Eucalypteae</taxon>
        <taxon>Eucalyptus</taxon>
    </lineage>
</organism>
<gene>
    <name evidence="1" type="ORF">ACJRO7_001623</name>
</gene>
<dbReference type="AlphaFoldDB" id="A0ABD3LWS5"/>
<sequence>MREARAHDHYGWRRWAILDLKSPKAGDLGANISRSVQLAIEWSGLGMLLKARWWVDELLRVVGNVRSHVIQTQVLCSWIVGVCVRARMRKREAISKGRMGNCG</sequence>
<evidence type="ECO:0000313" key="1">
    <source>
        <dbReference type="EMBL" id="KAL3754417.1"/>
    </source>
</evidence>